<dbReference type="Proteomes" id="UP000239494">
    <property type="component" value="Unassembled WGS sequence"/>
</dbReference>
<gene>
    <name evidence="1" type="ORF">CLV43_12257</name>
</gene>
<reference evidence="1 2" key="1">
    <citation type="submission" date="2018-03" db="EMBL/GenBank/DDBJ databases">
        <title>Genomic Encyclopedia of Archaeal and Bacterial Type Strains, Phase II (KMG-II): from individual species to whole genera.</title>
        <authorList>
            <person name="Goeker M."/>
        </authorList>
    </citation>
    <scope>NUCLEOTIDE SEQUENCE [LARGE SCALE GENOMIC DNA]</scope>
    <source>
        <strain evidence="1 2">DSM 44720</strain>
    </source>
</reference>
<comment type="caution">
    <text evidence="1">The sequence shown here is derived from an EMBL/GenBank/DDBJ whole genome shotgun (WGS) entry which is preliminary data.</text>
</comment>
<dbReference type="InterPro" id="IPR045592">
    <property type="entry name" value="DUF6461"/>
</dbReference>
<dbReference type="Pfam" id="PF20062">
    <property type="entry name" value="DUF6461"/>
    <property type="match status" value="1"/>
</dbReference>
<keyword evidence="2" id="KW-1185">Reference proteome</keyword>
<evidence type="ECO:0000313" key="1">
    <source>
        <dbReference type="EMBL" id="PRY31651.1"/>
    </source>
</evidence>
<dbReference type="OrthoDB" id="4198010at2"/>
<accession>A0A2T0SE32</accession>
<dbReference type="AlphaFoldDB" id="A0A2T0SE32"/>
<dbReference type="EMBL" id="PVTF01000022">
    <property type="protein sequence ID" value="PRY31651.1"/>
    <property type="molecule type" value="Genomic_DNA"/>
</dbReference>
<evidence type="ECO:0000313" key="2">
    <source>
        <dbReference type="Proteomes" id="UP000239494"/>
    </source>
</evidence>
<protein>
    <submittedName>
        <fullName evidence="1">Uncharacterized protein</fullName>
    </submittedName>
</protein>
<sequence>MSGESRDNGLSPDDDCPVSAIPDAWIDEGLGMEGVYCVTLIKDVTPDEALRRFGARDITTATWPELLERANVEEADLDDHVVAAFALGPHVLLVEDNGREGVRRPDLSAGTFAVSSYRSVNAQADFVVSRDGVVLARLDGTATGADLGVLKTALAEMGVHDPGAFEADGDLELLCRLTGVRPTVADMTGSARVAIVRG</sequence>
<organism evidence="1 2">
    <name type="scientific">Umezawaea tangerina</name>
    <dbReference type="NCBI Taxonomy" id="84725"/>
    <lineage>
        <taxon>Bacteria</taxon>
        <taxon>Bacillati</taxon>
        <taxon>Actinomycetota</taxon>
        <taxon>Actinomycetes</taxon>
        <taxon>Pseudonocardiales</taxon>
        <taxon>Pseudonocardiaceae</taxon>
        <taxon>Umezawaea</taxon>
    </lineage>
</organism>
<dbReference type="RefSeq" id="WP_146175146.1">
    <property type="nucleotide sequence ID" value="NZ_PVTF01000022.1"/>
</dbReference>
<proteinExistence type="predicted"/>
<name>A0A2T0SE32_9PSEU</name>